<feature type="region of interest" description="Disordered" evidence="1">
    <location>
        <begin position="319"/>
        <end position="376"/>
    </location>
</feature>
<dbReference type="PANTHER" id="PTHR33144">
    <property type="entry name" value="OS10G0409366 PROTEIN-RELATED"/>
    <property type="match status" value="1"/>
</dbReference>
<gene>
    <name evidence="2" type="ORF">CJ030_MR1G002801</name>
</gene>
<protein>
    <submittedName>
        <fullName evidence="2">Uncharacterized protein</fullName>
    </submittedName>
</protein>
<reference evidence="2 3" key="1">
    <citation type="journal article" date="2019" name="Plant Biotechnol. J.">
        <title>The red bayberry genome and genetic basis of sex determination.</title>
        <authorList>
            <person name="Jia H.M."/>
            <person name="Jia H.J."/>
            <person name="Cai Q.L."/>
            <person name="Wang Y."/>
            <person name="Zhao H.B."/>
            <person name="Yang W.F."/>
            <person name="Wang G.Y."/>
            <person name="Li Y.H."/>
            <person name="Zhan D.L."/>
            <person name="Shen Y.T."/>
            <person name="Niu Q.F."/>
            <person name="Chang L."/>
            <person name="Qiu J."/>
            <person name="Zhao L."/>
            <person name="Xie H.B."/>
            <person name="Fu W.Y."/>
            <person name="Jin J."/>
            <person name="Li X.W."/>
            <person name="Jiao Y."/>
            <person name="Zhou C.C."/>
            <person name="Tu T."/>
            <person name="Chai C.Y."/>
            <person name="Gao J.L."/>
            <person name="Fan L.J."/>
            <person name="van de Weg E."/>
            <person name="Wang J.Y."/>
            <person name="Gao Z.S."/>
        </authorList>
    </citation>
    <scope>NUCLEOTIDE SEQUENCE [LARGE SCALE GENOMIC DNA]</scope>
    <source>
        <tissue evidence="2">Leaves</tissue>
    </source>
</reference>
<keyword evidence="3" id="KW-1185">Reference proteome</keyword>
<dbReference type="AlphaFoldDB" id="A0A6A1WM75"/>
<evidence type="ECO:0000313" key="2">
    <source>
        <dbReference type="EMBL" id="KAB1226331.1"/>
    </source>
</evidence>
<accession>A0A6A1WM75</accession>
<dbReference type="Pfam" id="PF03004">
    <property type="entry name" value="Transposase_24"/>
    <property type="match status" value="1"/>
</dbReference>
<dbReference type="InterPro" id="IPR004252">
    <property type="entry name" value="Probable_transposase_24"/>
</dbReference>
<proteinExistence type="predicted"/>
<comment type="caution">
    <text evidence="2">The sequence shown here is derived from an EMBL/GenBank/DDBJ whole genome shotgun (WGS) entry which is preliminary data.</text>
</comment>
<name>A0A6A1WM75_9ROSI</name>
<dbReference type="OrthoDB" id="1297232at2759"/>
<dbReference type="Proteomes" id="UP000516437">
    <property type="component" value="Chromosome 1"/>
</dbReference>
<feature type="compositionally biased region" description="Low complexity" evidence="1">
    <location>
        <begin position="357"/>
        <end position="369"/>
    </location>
</feature>
<sequence length="376" mass="41795">MTWFRNEVEGTTLDISQDFPTMILEFVKRGGTCVTDVWNLKEGEWIPTQFNDNGQPLGDEGGIFNKFTGCVAHVPNQIPLDAVDWRRVPTAIKEDCWSIMTKRFTIPEPPLGDTVKLWFIKDLGEKWRNYKCSLKHKFFNEAFTPQHVKSKAPTYVNLEQFCNLVDFWYSDAGRHRSEAGKQSRSLQTSVHAAGSKSFARHAQELRRMEEIELNDPASSQTLSQSRMGGNISWSPSDRYAQVMGPERHGRIRGVGLGPTPSSHPTNTNVISTQPSSSNNAEMIEMQDKMKMMESTISSLQSTIQMMAKAWEQRENQNVANPNLDQVPPTIPSSSHASRKTFHDNVDGEDNGAGGNADGADGARADGAGASSKLVCV</sequence>
<evidence type="ECO:0000313" key="3">
    <source>
        <dbReference type="Proteomes" id="UP000516437"/>
    </source>
</evidence>
<evidence type="ECO:0000256" key="1">
    <source>
        <dbReference type="SAM" id="MobiDB-lite"/>
    </source>
</evidence>
<feature type="compositionally biased region" description="Polar residues" evidence="1">
    <location>
        <begin position="259"/>
        <end position="275"/>
    </location>
</feature>
<dbReference type="PANTHER" id="PTHR33144:SF45">
    <property type="entry name" value="TRANSPOSASE TNP1_EN_SPM-LIKE DOMAIN-CONTAINING PROTEIN"/>
    <property type="match status" value="1"/>
</dbReference>
<dbReference type="EMBL" id="RXIC02000019">
    <property type="protein sequence ID" value="KAB1226331.1"/>
    <property type="molecule type" value="Genomic_DNA"/>
</dbReference>
<organism evidence="2 3">
    <name type="scientific">Morella rubra</name>
    <name type="common">Chinese bayberry</name>
    <dbReference type="NCBI Taxonomy" id="262757"/>
    <lineage>
        <taxon>Eukaryota</taxon>
        <taxon>Viridiplantae</taxon>
        <taxon>Streptophyta</taxon>
        <taxon>Embryophyta</taxon>
        <taxon>Tracheophyta</taxon>
        <taxon>Spermatophyta</taxon>
        <taxon>Magnoliopsida</taxon>
        <taxon>eudicotyledons</taxon>
        <taxon>Gunneridae</taxon>
        <taxon>Pentapetalae</taxon>
        <taxon>rosids</taxon>
        <taxon>fabids</taxon>
        <taxon>Fagales</taxon>
        <taxon>Myricaceae</taxon>
        <taxon>Morella</taxon>
    </lineage>
</organism>
<feature type="region of interest" description="Disordered" evidence="1">
    <location>
        <begin position="255"/>
        <end position="275"/>
    </location>
</feature>